<evidence type="ECO:0000256" key="8">
    <source>
        <dbReference type="ARBA" id="ARBA00023163"/>
    </source>
</evidence>
<dbReference type="SMART" id="SM00349">
    <property type="entry name" value="KRAB"/>
    <property type="match status" value="1"/>
</dbReference>
<evidence type="ECO:0000259" key="14">
    <source>
        <dbReference type="PROSITE" id="PS50804"/>
    </source>
</evidence>
<proteinExistence type="inferred from homology"/>
<dbReference type="PANTHER" id="PTHR24381">
    <property type="entry name" value="ZINC FINGER PROTEIN"/>
    <property type="match status" value="1"/>
</dbReference>
<feature type="domain" description="SCAN box" evidence="14">
    <location>
        <begin position="37"/>
        <end position="115"/>
    </location>
</feature>
<dbReference type="PANTHER" id="PTHR24381:SF455">
    <property type="entry name" value="RB-ASSOCIATED KRAB ZINC FINGER PROTEIN-RELATED"/>
    <property type="match status" value="1"/>
</dbReference>
<dbReference type="PROSITE" id="PS50805">
    <property type="entry name" value="KRAB"/>
    <property type="match status" value="1"/>
</dbReference>
<dbReference type="GO" id="GO:0005634">
    <property type="term" value="C:nucleus"/>
    <property type="evidence" value="ECO:0007669"/>
    <property type="project" value="UniProtKB-SubCell"/>
</dbReference>
<dbReference type="FunCoup" id="A0A7E6CRD3">
    <property type="interactions" value="487"/>
</dbReference>
<dbReference type="GeneID" id="114510888"/>
<gene>
    <name evidence="17" type="primary">ZIM2</name>
</gene>
<dbReference type="PROSITE" id="PS00028">
    <property type="entry name" value="ZINC_FINGER_C2H2_1"/>
    <property type="match status" value="4"/>
</dbReference>
<organism evidence="16 17">
    <name type="scientific">Phyllostomus discolor</name>
    <name type="common">pale spear-nosed bat</name>
    <dbReference type="NCBI Taxonomy" id="89673"/>
    <lineage>
        <taxon>Eukaryota</taxon>
        <taxon>Metazoa</taxon>
        <taxon>Chordata</taxon>
        <taxon>Craniata</taxon>
        <taxon>Vertebrata</taxon>
        <taxon>Euteleostomi</taxon>
        <taxon>Mammalia</taxon>
        <taxon>Eutheria</taxon>
        <taxon>Laurasiatheria</taxon>
        <taxon>Chiroptera</taxon>
        <taxon>Yangochiroptera</taxon>
        <taxon>Phyllostomidae</taxon>
        <taxon>Phyllostominae</taxon>
        <taxon>Phyllostomus</taxon>
    </lineage>
</organism>
<dbReference type="PROSITE" id="PS50157">
    <property type="entry name" value="ZINC_FINGER_C2H2_2"/>
    <property type="match status" value="4"/>
</dbReference>
<dbReference type="InterPro" id="IPR036236">
    <property type="entry name" value="Znf_C2H2_sf"/>
</dbReference>
<evidence type="ECO:0000256" key="10">
    <source>
        <dbReference type="PROSITE-ProRule" id="PRU00042"/>
    </source>
</evidence>
<dbReference type="InterPro" id="IPR003309">
    <property type="entry name" value="SCAN_dom"/>
</dbReference>
<evidence type="ECO:0000256" key="5">
    <source>
        <dbReference type="ARBA" id="ARBA00022833"/>
    </source>
</evidence>
<feature type="domain" description="C2H2-type" evidence="13">
    <location>
        <begin position="508"/>
        <end position="535"/>
    </location>
</feature>
<dbReference type="SUPFAM" id="SSF47353">
    <property type="entry name" value="Retrovirus capsid dimerization domain-like"/>
    <property type="match status" value="1"/>
</dbReference>
<keyword evidence="9 11" id="KW-0539">Nucleus</keyword>
<dbReference type="InParanoid" id="A0A7E6CRD3"/>
<evidence type="ECO:0000256" key="2">
    <source>
        <dbReference type="ARBA" id="ARBA00022723"/>
    </source>
</evidence>
<evidence type="ECO:0000256" key="1">
    <source>
        <dbReference type="ARBA" id="ARBA00006991"/>
    </source>
</evidence>
<feature type="region of interest" description="Disordered" evidence="12">
    <location>
        <begin position="307"/>
        <end position="356"/>
    </location>
</feature>
<dbReference type="AlphaFoldDB" id="A0A7E6CRD3"/>
<feature type="domain" description="C2H2-type" evidence="13">
    <location>
        <begin position="536"/>
        <end position="563"/>
    </location>
</feature>
<evidence type="ECO:0000256" key="9">
    <source>
        <dbReference type="ARBA" id="ARBA00023242"/>
    </source>
</evidence>
<dbReference type="GO" id="GO:0008270">
    <property type="term" value="F:zinc ion binding"/>
    <property type="evidence" value="ECO:0007669"/>
    <property type="project" value="UniProtKB-KW"/>
</dbReference>
<evidence type="ECO:0000259" key="13">
    <source>
        <dbReference type="PROSITE" id="PS50157"/>
    </source>
</evidence>
<keyword evidence="8" id="KW-0804">Transcription</keyword>
<feature type="domain" description="C2H2-type" evidence="13">
    <location>
        <begin position="454"/>
        <end position="481"/>
    </location>
</feature>
<dbReference type="SMART" id="SM00355">
    <property type="entry name" value="ZnF_C2H2"/>
    <property type="match status" value="4"/>
</dbReference>
<evidence type="ECO:0000256" key="3">
    <source>
        <dbReference type="ARBA" id="ARBA00022737"/>
    </source>
</evidence>
<dbReference type="PROSITE" id="PS50804">
    <property type="entry name" value="SCAN_BOX"/>
    <property type="match status" value="1"/>
</dbReference>
<dbReference type="RefSeq" id="XP_035869432.1">
    <property type="nucleotide sequence ID" value="XM_036013539.1"/>
</dbReference>
<dbReference type="Proteomes" id="UP000504628">
    <property type="component" value="Chromosome 12"/>
</dbReference>
<dbReference type="FunFam" id="3.30.160.60:FF:002860">
    <property type="entry name" value="Zinc finger imprinted 2"/>
    <property type="match status" value="1"/>
</dbReference>
<evidence type="ECO:0000256" key="4">
    <source>
        <dbReference type="ARBA" id="ARBA00022771"/>
    </source>
</evidence>
<dbReference type="CDD" id="cd07765">
    <property type="entry name" value="KRAB_A-box"/>
    <property type="match status" value="1"/>
</dbReference>
<dbReference type="InterPro" id="IPR036051">
    <property type="entry name" value="KRAB_dom_sf"/>
</dbReference>
<dbReference type="CDD" id="cd07936">
    <property type="entry name" value="SCAN"/>
    <property type="match status" value="1"/>
</dbReference>
<accession>A0A7E6CRD3</accession>
<dbReference type="GO" id="GO:0000981">
    <property type="term" value="F:DNA-binding transcription factor activity, RNA polymerase II-specific"/>
    <property type="evidence" value="ECO:0007669"/>
    <property type="project" value="TreeGrafter"/>
</dbReference>
<keyword evidence="2" id="KW-0479">Metal-binding</keyword>
<dbReference type="KEGG" id="pdic:114510888"/>
<evidence type="ECO:0000313" key="17">
    <source>
        <dbReference type="RefSeq" id="XP_035869432.1"/>
    </source>
</evidence>
<feature type="compositionally biased region" description="Polar residues" evidence="12">
    <location>
        <begin position="309"/>
        <end position="323"/>
    </location>
</feature>
<dbReference type="SUPFAM" id="SSF57667">
    <property type="entry name" value="beta-beta-alpha zinc fingers"/>
    <property type="match status" value="3"/>
</dbReference>
<comment type="subcellular location">
    <subcellularLocation>
        <location evidence="11">Nucleus</location>
    </subcellularLocation>
</comment>
<dbReference type="FunFam" id="1.10.4020.10:FF:000001">
    <property type="entry name" value="zinc finger protein 263 isoform X1"/>
    <property type="match status" value="1"/>
</dbReference>
<dbReference type="Pfam" id="PF02023">
    <property type="entry name" value="SCAN"/>
    <property type="match status" value="1"/>
</dbReference>
<reference evidence="17" key="1">
    <citation type="submission" date="2025-08" db="UniProtKB">
        <authorList>
            <consortium name="RefSeq"/>
        </authorList>
    </citation>
    <scope>IDENTIFICATION</scope>
    <source>
        <tissue evidence="17">Muscle</tissue>
    </source>
</reference>
<dbReference type="InterPro" id="IPR001909">
    <property type="entry name" value="KRAB"/>
</dbReference>
<dbReference type="Gene3D" id="1.10.4020.10">
    <property type="entry name" value="DNA breaking-rejoining enzymes"/>
    <property type="match status" value="1"/>
</dbReference>
<feature type="domain" description="C2H2-type" evidence="13">
    <location>
        <begin position="375"/>
        <end position="402"/>
    </location>
</feature>
<keyword evidence="16" id="KW-1185">Reference proteome</keyword>
<evidence type="ECO:0000256" key="12">
    <source>
        <dbReference type="SAM" id="MobiDB-lite"/>
    </source>
</evidence>
<feature type="domain" description="KRAB" evidence="15">
    <location>
        <begin position="176"/>
        <end position="247"/>
    </location>
</feature>
<dbReference type="SUPFAM" id="SSF109640">
    <property type="entry name" value="KRAB domain (Kruppel-associated box)"/>
    <property type="match status" value="1"/>
</dbReference>
<keyword evidence="6" id="KW-0805">Transcription regulation</keyword>
<dbReference type="Pfam" id="PF00096">
    <property type="entry name" value="zf-C2H2"/>
    <property type="match status" value="3"/>
</dbReference>
<keyword evidence="7" id="KW-0238">DNA-binding</keyword>
<dbReference type="GO" id="GO:0000977">
    <property type="term" value="F:RNA polymerase II transcription regulatory region sequence-specific DNA binding"/>
    <property type="evidence" value="ECO:0007669"/>
    <property type="project" value="TreeGrafter"/>
</dbReference>
<feature type="compositionally biased region" description="Basic and acidic residues" evidence="12">
    <location>
        <begin position="133"/>
        <end position="145"/>
    </location>
</feature>
<dbReference type="Gene3D" id="6.10.140.140">
    <property type="match status" value="1"/>
</dbReference>
<sequence length="569" mass="65071">MSHMTRGLDILRKPHLFYMHNPETIPIRNPAVLKISHEKFRHFQALSVTGPHKAVSQIWELCCQWLQPEIHTKKQMMELLVLEQFLYTLPVEVQTWVRSKRPKNSKEAGTLVANLIQACEEEDFPDKNSVLMEQRDTKEPKKEDTNVSNTLPSVETQCPFQGSQVEMPTGAAEELVTFQDVFVDFNLEELTSLNAAERKLHREVTLENYQNLVSVGYQFSKPDIISQLEEEESCVMQEESATETGQDWERGPETKDLTPKQSQPVEKSSLEAGMEDLEIGNFWHVGHTGESSPADLLDLCQVNKEKPVSSGTVSEPKTLAQETSLDRDDFERNSNLTKQSAGSPGADSQECTDPGTCTSLPPVVNKPFLQEPRINRCEFCKRTFSTQMACKKHEWIHTSKKPSEGKQCGETLYLMPYLTRHLGAHSGDKSPGKSFIQRASICGHVRIHSQEDYFECFQCGKAFIQDEHLLQHLQDHESAKALPRGLPRKKTYLIRYQRKHDYVGERAHQCCDCSRAFRRSSQLIQHYRIHAQERPFQCQLCGKCFSRPSQLTQHYQLHSQEKSGACNCY</sequence>
<feature type="compositionally biased region" description="Polar residues" evidence="12">
    <location>
        <begin position="146"/>
        <end position="155"/>
    </location>
</feature>
<feature type="compositionally biased region" description="Basic and acidic residues" evidence="12">
    <location>
        <begin position="247"/>
        <end position="258"/>
    </location>
</feature>
<evidence type="ECO:0000313" key="16">
    <source>
        <dbReference type="Proteomes" id="UP000504628"/>
    </source>
</evidence>
<evidence type="ECO:0000256" key="7">
    <source>
        <dbReference type="ARBA" id="ARBA00023125"/>
    </source>
</evidence>
<dbReference type="SMART" id="SM00431">
    <property type="entry name" value="SCAN"/>
    <property type="match status" value="1"/>
</dbReference>
<dbReference type="OrthoDB" id="9613619at2759"/>
<keyword evidence="5" id="KW-0862">Zinc</keyword>
<dbReference type="FunFam" id="3.30.160.60:FF:003501">
    <property type="entry name" value="Zinc finger imprinted 2"/>
    <property type="match status" value="1"/>
</dbReference>
<dbReference type="CTD" id="23619"/>
<comment type="similarity">
    <text evidence="1">Belongs to the krueppel C2H2-type zinc-finger protein family.</text>
</comment>
<feature type="region of interest" description="Disordered" evidence="12">
    <location>
        <begin position="133"/>
        <end position="155"/>
    </location>
</feature>
<name>A0A7E6CRD3_9CHIR</name>
<feature type="region of interest" description="Disordered" evidence="12">
    <location>
        <begin position="230"/>
        <end position="267"/>
    </location>
</feature>
<protein>
    <submittedName>
        <fullName evidence="17">Zinc finger imprinted 2</fullName>
    </submittedName>
</protein>
<dbReference type="FunFam" id="3.30.160.60:FF:000446">
    <property type="entry name" value="Zinc finger protein"/>
    <property type="match status" value="1"/>
</dbReference>
<dbReference type="InterPro" id="IPR038269">
    <property type="entry name" value="SCAN_sf"/>
</dbReference>
<evidence type="ECO:0000259" key="15">
    <source>
        <dbReference type="PROSITE" id="PS50805"/>
    </source>
</evidence>
<dbReference type="InterPro" id="IPR013087">
    <property type="entry name" value="Znf_C2H2_type"/>
</dbReference>
<evidence type="ECO:0000256" key="11">
    <source>
        <dbReference type="PROSITE-ProRule" id="PRU00187"/>
    </source>
</evidence>
<feature type="compositionally biased region" description="Polar residues" evidence="12">
    <location>
        <begin position="333"/>
        <end position="342"/>
    </location>
</feature>
<dbReference type="Pfam" id="PF01352">
    <property type="entry name" value="KRAB"/>
    <property type="match status" value="1"/>
</dbReference>
<keyword evidence="3" id="KW-0677">Repeat</keyword>
<keyword evidence="4 10" id="KW-0863">Zinc-finger</keyword>
<dbReference type="Gene3D" id="3.30.160.60">
    <property type="entry name" value="Classic Zinc Finger"/>
    <property type="match status" value="4"/>
</dbReference>
<evidence type="ECO:0000256" key="6">
    <source>
        <dbReference type="ARBA" id="ARBA00023015"/>
    </source>
</evidence>